<accession>A0A8H3V5G6</accession>
<dbReference type="GO" id="GO:0005737">
    <property type="term" value="C:cytoplasm"/>
    <property type="evidence" value="ECO:0007669"/>
    <property type="project" value="UniProtKB-SubCell"/>
</dbReference>
<dbReference type="EMBL" id="WNWS01000089">
    <property type="protein sequence ID" value="KAE9981456.1"/>
    <property type="molecule type" value="Genomic_DNA"/>
</dbReference>
<evidence type="ECO:0000313" key="5">
    <source>
        <dbReference type="Proteomes" id="UP000447873"/>
    </source>
</evidence>
<reference evidence="4 5" key="1">
    <citation type="submission" date="2018-12" db="EMBL/GenBank/DDBJ databases">
        <title>Venturia inaequalis Genome Resource.</title>
        <authorList>
            <person name="Lichtner F.J."/>
        </authorList>
    </citation>
    <scope>NUCLEOTIDE SEQUENCE [LARGE SCALE GENOMIC DNA]</scope>
    <source>
        <strain evidence="4 5">120213</strain>
    </source>
</reference>
<comment type="caution">
    <text evidence="4">The sequence shown here is derived from an EMBL/GenBank/DDBJ whole genome shotgun (WGS) entry which is preliminary data.</text>
</comment>
<feature type="domain" description="UNC-45/Cro1/She4 central" evidence="3">
    <location>
        <begin position="234"/>
        <end position="384"/>
    </location>
</feature>
<evidence type="ECO:0000313" key="4">
    <source>
        <dbReference type="EMBL" id="KAE9981456.1"/>
    </source>
</evidence>
<comment type="subcellular location">
    <subcellularLocation>
        <location evidence="1">Cytoplasm</location>
    </subcellularLocation>
</comment>
<dbReference type="Gene3D" id="1.25.10.10">
    <property type="entry name" value="Leucine-rich Repeat Variant"/>
    <property type="match status" value="1"/>
</dbReference>
<dbReference type="InterPro" id="IPR024660">
    <property type="entry name" value="UCS_central_dom"/>
</dbReference>
<evidence type="ECO:0000256" key="2">
    <source>
        <dbReference type="ARBA" id="ARBA00022490"/>
    </source>
</evidence>
<keyword evidence="2" id="KW-0963">Cytoplasm</keyword>
<protein>
    <recommendedName>
        <fullName evidence="3">UNC-45/Cro1/She4 central domain-containing protein</fullName>
    </recommendedName>
</protein>
<evidence type="ECO:0000256" key="1">
    <source>
        <dbReference type="ARBA" id="ARBA00004496"/>
    </source>
</evidence>
<name>A0A8H3V5G6_VENIN</name>
<dbReference type="Pfam" id="PF11701">
    <property type="entry name" value="UNC45-central"/>
    <property type="match status" value="1"/>
</dbReference>
<dbReference type="InterPro" id="IPR011989">
    <property type="entry name" value="ARM-like"/>
</dbReference>
<dbReference type="GO" id="GO:0051879">
    <property type="term" value="F:Hsp90 protein binding"/>
    <property type="evidence" value="ECO:0007669"/>
    <property type="project" value="TreeGrafter"/>
</dbReference>
<dbReference type="PANTHER" id="PTHR45994:SF1">
    <property type="entry name" value="FI21225P1"/>
    <property type="match status" value="1"/>
</dbReference>
<dbReference type="Proteomes" id="UP000447873">
    <property type="component" value="Unassembled WGS sequence"/>
</dbReference>
<dbReference type="PANTHER" id="PTHR45994">
    <property type="entry name" value="FI21225P1"/>
    <property type="match status" value="1"/>
</dbReference>
<gene>
    <name evidence="4" type="ORF">EG328_011607</name>
</gene>
<evidence type="ECO:0000259" key="3">
    <source>
        <dbReference type="Pfam" id="PF11701"/>
    </source>
</evidence>
<dbReference type="InterPro" id="IPR016024">
    <property type="entry name" value="ARM-type_fold"/>
</dbReference>
<organism evidence="4 5">
    <name type="scientific">Venturia inaequalis</name>
    <name type="common">Apple scab fungus</name>
    <dbReference type="NCBI Taxonomy" id="5025"/>
    <lineage>
        <taxon>Eukaryota</taxon>
        <taxon>Fungi</taxon>
        <taxon>Dikarya</taxon>
        <taxon>Ascomycota</taxon>
        <taxon>Pezizomycotina</taxon>
        <taxon>Dothideomycetes</taxon>
        <taxon>Pleosporomycetidae</taxon>
        <taxon>Venturiales</taxon>
        <taxon>Venturiaceae</taxon>
        <taxon>Venturia</taxon>
    </lineage>
</organism>
<dbReference type="SUPFAM" id="SSF48371">
    <property type="entry name" value="ARM repeat"/>
    <property type="match status" value="2"/>
</dbReference>
<proteinExistence type="predicted"/>
<dbReference type="AlphaFoldDB" id="A0A8H3V5G6"/>
<sequence length="845" mass="92126">MSDSAAVESLESSIVETHDDRAETIVKKALISLDNKASIESVHKSLREAEMLSPGLPSVTEAFDRLRQEESGQGLLGHCNKWLASHSDDDGEIVLDYIHQHRLLAPERASESMSAILGYKGESDMCDQITSALLKNPGAQKVLAEGLKAGPTTMYSTLFERGDDSADGITDVVLNPSAWNSEADRIAAERDIFQLALAQLMHAGEDYPDRAMKSISRLLGAEYHNLNGLIDQDGFGVILEQLDIREDQVLRSHATIATAKLIEQSPESAHSLISQYVVHRVKKPTADGLIQSFSAAAATFPMATEPASKLFLADGFLVNIVKMVTKRKSSRLEQAALELLSAACMVRTCREAIKKFCFEWIEEISETSPDATRAGQASVILVKINDITTEGEKPAASDDNQKTQDELVFRFKRMIISPDKQGENKQDSVEGLAYSSIRPKVKEVLANDGEFLKRLVSVMSEQKSRGTSLFGGLTIFANLTTYLPVLSEEQKKISELKAYANAGRPAPPDELEDDVHVTSRCTKVLDAGVIPLFTSFSTGSNQLSSTAQVVLLRILNSLSKEQKHRSKMAQQGAIRLLQQIYDTTTGASTSKSNVPTIHEPSDDEAARTAAHTLSRILISVNPSHVFSSTLPVTSAIRALIKLLADDPNAEQRNLLPTFEALLALTNIASTDDTARNNIIRLAWPQIEDLVLSENQLVQRATVELICNLSASVTGVAKFTDGSPAAKHRLYILLALTDSRDSQTRMASSGALNMIVEYEPGVEAVLKQEKGVKYLVDMCNDSDEGMKHRGLAALHCMIFSEGDVGVRAMEALKREGAKDAVTSCLKGTRRPEILQVGVEVLKALMG</sequence>